<dbReference type="Proteomes" id="UP000229730">
    <property type="component" value="Unassembled WGS sequence"/>
</dbReference>
<accession>A0A2G4YV40</accession>
<evidence type="ECO:0000256" key="10">
    <source>
        <dbReference type="RuleBase" id="RU004387"/>
    </source>
</evidence>
<dbReference type="PANTHER" id="PTHR28570">
    <property type="entry name" value="ASPARTYL AMINOPEPTIDASE"/>
    <property type="match status" value="1"/>
</dbReference>
<comment type="caution">
    <text evidence="12">The sequence shown here is derived from an EMBL/GenBank/DDBJ whole genome shotgun (WGS) entry which is preliminary data.</text>
</comment>
<keyword evidence="3 9" id="KW-0031">Aminopeptidase</keyword>
<comment type="cofactor">
    <cofactor evidence="1 10">
        <name>Zn(2+)</name>
        <dbReference type="ChEBI" id="CHEBI:29105"/>
    </cofactor>
</comment>
<dbReference type="PANTHER" id="PTHR28570:SF2">
    <property type="entry name" value="M18 FAMILY AMINOPEPTIDASE 1-RELATED"/>
    <property type="match status" value="1"/>
</dbReference>
<evidence type="ECO:0000256" key="4">
    <source>
        <dbReference type="ARBA" id="ARBA00022670"/>
    </source>
</evidence>
<keyword evidence="4 9" id="KW-0645">Protease</keyword>
<keyword evidence="7 9" id="KW-0862">Zinc</keyword>
<dbReference type="PRINTS" id="PR00932">
    <property type="entry name" value="AMINO1PTASE"/>
</dbReference>
<dbReference type="GO" id="GO:0008270">
    <property type="term" value="F:zinc ion binding"/>
    <property type="evidence" value="ECO:0007669"/>
    <property type="project" value="InterPro"/>
</dbReference>
<evidence type="ECO:0000256" key="7">
    <source>
        <dbReference type="ARBA" id="ARBA00022833"/>
    </source>
</evidence>
<dbReference type="AlphaFoldDB" id="A0A2G4YV40"/>
<sequence>MKHIPFKAVSPLSSFAKGSFFVATIALSLGQITPALAANAACQETLTCKTSWTDISAPKKQQVFLFADDYKKFIAKAVTELTYVDEARRFAKANGFKKLTDKSPMTPGARYYDVNRDRAITFLVIGEDALTTGLHVIGAHIDSPRLELKGRPLDSSGDFALFQTNFHGGIKNYQWTNIPLALVGRVDKKDGSTVKINVGLNPEDPVFMIPDLSPHTDRGYGNKKVADIIKKEDLDPVVGHIPDGSGSDAIKQGVFNHLKATYGITPADLVSAELSLVPASPPRDLGFDRGLIAAYGQDDKLASYAAMRAIADLKTPQKTALAYLVDNEEVGNRNNTGAKSEYFPTLVARLLSSTLGTDYRDTSLRQTLRQSKMVSVDVNPGINPKNPGAWEKGNAPRLGYGVNIKLYGQGNTANSEYVAWTRNYLDQAGVPWQTTTYKVGAAGGGTIGGEFSRQDMEVIDFGVPLLSIHTPMAISSKIDIFHLYQASVAFFNK</sequence>
<dbReference type="InParanoid" id="A0A2G4YV40"/>
<dbReference type="OrthoDB" id="5288740at2"/>
<evidence type="ECO:0000256" key="5">
    <source>
        <dbReference type="ARBA" id="ARBA00022723"/>
    </source>
</evidence>
<evidence type="ECO:0000256" key="1">
    <source>
        <dbReference type="ARBA" id="ARBA00001947"/>
    </source>
</evidence>
<proteinExistence type="inferred from homology"/>
<dbReference type="RefSeq" id="WP_099471769.1">
    <property type="nucleotide sequence ID" value="NZ_CP041025.1"/>
</dbReference>
<dbReference type="GO" id="GO:0004177">
    <property type="term" value="F:aminopeptidase activity"/>
    <property type="evidence" value="ECO:0007669"/>
    <property type="project" value="UniProtKB-KW"/>
</dbReference>
<evidence type="ECO:0000256" key="8">
    <source>
        <dbReference type="ARBA" id="ARBA00023049"/>
    </source>
</evidence>
<organism evidence="12 13">
    <name type="scientific">Paremcibacter congregatus</name>
    <dbReference type="NCBI Taxonomy" id="2043170"/>
    <lineage>
        <taxon>Bacteria</taxon>
        <taxon>Pseudomonadati</taxon>
        <taxon>Pseudomonadota</taxon>
        <taxon>Alphaproteobacteria</taxon>
        <taxon>Emcibacterales</taxon>
        <taxon>Emcibacteraceae</taxon>
        <taxon>Paremcibacter</taxon>
    </lineage>
</organism>
<keyword evidence="11" id="KW-0732">Signal</keyword>
<keyword evidence="8 9" id="KW-0482">Metalloprotease</keyword>
<evidence type="ECO:0000313" key="12">
    <source>
        <dbReference type="EMBL" id="PHZ86185.1"/>
    </source>
</evidence>
<dbReference type="Gene3D" id="2.30.250.10">
    <property type="entry name" value="Aminopeptidase i, Domain 2"/>
    <property type="match status" value="1"/>
</dbReference>
<keyword evidence="5 9" id="KW-0479">Metal-binding</keyword>
<evidence type="ECO:0000256" key="11">
    <source>
        <dbReference type="SAM" id="SignalP"/>
    </source>
</evidence>
<dbReference type="EC" id="3.4.11.-" evidence="10"/>
<keyword evidence="13" id="KW-1185">Reference proteome</keyword>
<evidence type="ECO:0000256" key="3">
    <source>
        <dbReference type="ARBA" id="ARBA00022438"/>
    </source>
</evidence>
<dbReference type="InterPro" id="IPR023358">
    <property type="entry name" value="Peptidase_M18_dom2"/>
</dbReference>
<dbReference type="GO" id="GO:0008237">
    <property type="term" value="F:metallopeptidase activity"/>
    <property type="evidence" value="ECO:0007669"/>
    <property type="project" value="UniProtKB-KW"/>
</dbReference>
<keyword evidence="6 9" id="KW-0378">Hydrolase</keyword>
<dbReference type="SUPFAM" id="SSF53187">
    <property type="entry name" value="Zn-dependent exopeptidases"/>
    <property type="match status" value="1"/>
</dbReference>
<dbReference type="Pfam" id="PF02127">
    <property type="entry name" value="Peptidase_M18"/>
    <property type="match status" value="1"/>
</dbReference>
<protein>
    <recommendedName>
        <fullName evidence="10">M18 family aminopeptidase</fullName>
        <ecNumber evidence="10">3.4.11.-</ecNumber>
    </recommendedName>
</protein>
<dbReference type="GO" id="GO:0006508">
    <property type="term" value="P:proteolysis"/>
    <property type="evidence" value="ECO:0007669"/>
    <property type="project" value="UniProtKB-KW"/>
</dbReference>
<dbReference type="SUPFAM" id="SSF101821">
    <property type="entry name" value="Aminopeptidase/glucanase lid domain"/>
    <property type="match status" value="1"/>
</dbReference>
<evidence type="ECO:0000256" key="6">
    <source>
        <dbReference type="ARBA" id="ARBA00022801"/>
    </source>
</evidence>
<name>A0A2G4YV40_9PROT</name>
<comment type="similarity">
    <text evidence="2 9">Belongs to the peptidase M18 family.</text>
</comment>
<dbReference type="Gene3D" id="3.40.630.10">
    <property type="entry name" value="Zn peptidases"/>
    <property type="match status" value="1"/>
</dbReference>
<evidence type="ECO:0000256" key="9">
    <source>
        <dbReference type="RuleBase" id="RU004386"/>
    </source>
</evidence>
<dbReference type="EMBL" id="PDEM01000009">
    <property type="protein sequence ID" value="PHZ86185.1"/>
    <property type="molecule type" value="Genomic_DNA"/>
</dbReference>
<dbReference type="GO" id="GO:0005737">
    <property type="term" value="C:cytoplasm"/>
    <property type="evidence" value="ECO:0007669"/>
    <property type="project" value="UniProtKB-ARBA"/>
</dbReference>
<evidence type="ECO:0000256" key="2">
    <source>
        <dbReference type="ARBA" id="ARBA00008290"/>
    </source>
</evidence>
<feature type="signal peptide" evidence="11">
    <location>
        <begin position="1"/>
        <end position="37"/>
    </location>
</feature>
<dbReference type="InterPro" id="IPR001948">
    <property type="entry name" value="Peptidase_M18"/>
</dbReference>
<evidence type="ECO:0000313" key="13">
    <source>
        <dbReference type="Proteomes" id="UP000229730"/>
    </source>
</evidence>
<gene>
    <name evidence="12" type="ORF">CRD36_05835</name>
</gene>
<feature type="chain" id="PRO_5013754248" description="M18 family aminopeptidase" evidence="11">
    <location>
        <begin position="38"/>
        <end position="493"/>
    </location>
</feature>
<reference evidence="12 13" key="1">
    <citation type="submission" date="2017-10" db="EMBL/GenBank/DDBJ databases">
        <title>Frigbacter circumglobatus gen. nov. sp. nov., isolated from sediment cultured in situ.</title>
        <authorList>
            <person name="Zhao Z."/>
        </authorList>
    </citation>
    <scope>NUCLEOTIDE SEQUENCE [LARGE SCALE GENOMIC DNA]</scope>
    <source>
        <strain evidence="12 13">ZYL</strain>
    </source>
</reference>